<gene>
    <name evidence="1" type="ORF">DRF65_10415</name>
</gene>
<accession>A0A3D9C9F7</accession>
<evidence type="ECO:0000313" key="2">
    <source>
        <dbReference type="Proteomes" id="UP000256686"/>
    </source>
</evidence>
<organism evidence="1 2">
    <name type="scientific">Chryseobacterium pennae</name>
    <dbReference type="NCBI Taxonomy" id="2258962"/>
    <lineage>
        <taxon>Bacteria</taxon>
        <taxon>Pseudomonadati</taxon>
        <taxon>Bacteroidota</taxon>
        <taxon>Flavobacteriia</taxon>
        <taxon>Flavobacteriales</taxon>
        <taxon>Weeksellaceae</taxon>
        <taxon>Chryseobacterium group</taxon>
        <taxon>Chryseobacterium</taxon>
    </lineage>
</organism>
<reference evidence="2" key="1">
    <citation type="submission" date="2018-06" db="EMBL/GenBank/DDBJ databases">
        <authorList>
            <person name="Lum Nde A."/>
            <person name="Hugo C."/>
        </authorList>
    </citation>
    <scope>NUCLEOTIDE SEQUENCE [LARGE SCALE GENOMIC DNA]</scope>
    <source>
        <strain evidence="2">1_F178</strain>
    </source>
</reference>
<name>A0A3D9C9F7_9FLAO</name>
<proteinExistence type="predicted"/>
<evidence type="ECO:0000313" key="1">
    <source>
        <dbReference type="EMBL" id="REC62497.1"/>
    </source>
</evidence>
<sequence length="232" mass="27616">MEDIYAYKDEYDNDCQFLRGKYYKYVSDLITDFFEEPLPDNDFHTRFLDVLNTLESHEDVYYITSEMPFYWAICIIENRGTHHHLIKNKTNEDYSKWHTQYRIANDLVTFIIEGIHEETYIFNDNKGGKSLFLRAKYYEFVCSLVTGFLGKPFENNWINSMLITRLNALPASGQYKNIRQFINKQPYWAISIAENKETTNVLSTEQLKVYTKFLEEFYKNNGISSFVIPQHS</sequence>
<keyword evidence="2" id="KW-1185">Reference proteome</keyword>
<comment type="caution">
    <text evidence="1">The sequence shown here is derived from an EMBL/GenBank/DDBJ whole genome shotgun (WGS) entry which is preliminary data.</text>
</comment>
<dbReference type="EMBL" id="QNVT01000008">
    <property type="protein sequence ID" value="REC62497.1"/>
    <property type="molecule type" value="Genomic_DNA"/>
</dbReference>
<dbReference type="AlphaFoldDB" id="A0A3D9C9F7"/>
<dbReference type="Proteomes" id="UP000256686">
    <property type="component" value="Unassembled WGS sequence"/>
</dbReference>
<dbReference type="RefSeq" id="WP_115970693.1">
    <property type="nucleotide sequence ID" value="NZ_QNVT01000008.1"/>
</dbReference>
<protein>
    <submittedName>
        <fullName evidence="1">Uncharacterized protein</fullName>
    </submittedName>
</protein>